<proteinExistence type="predicted"/>
<evidence type="ECO:0000256" key="1">
    <source>
        <dbReference type="SAM" id="SignalP"/>
    </source>
</evidence>
<keyword evidence="3" id="KW-1185">Reference proteome</keyword>
<reference evidence="2 3" key="1">
    <citation type="submission" date="2019-04" db="EMBL/GenBank/DDBJ databases">
        <title>Streptomyces oryziradicis sp. nov., a novel actinomycete isolated from rhizosphere soil of rice (Oryza sativa L.).</title>
        <authorList>
            <person name="Li C."/>
        </authorList>
    </citation>
    <scope>NUCLEOTIDE SEQUENCE [LARGE SCALE GENOMIC DNA]</scope>
    <source>
        <strain evidence="2 3">NEAU-C40</strain>
    </source>
</reference>
<evidence type="ECO:0000313" key="3">
    <source>
        <dbReference type="Proteomes" id="UP000305778"/>
    </source>
</evidence>
<keyword evidence="1" id="KW-0732">Signal</keyword>
<dbReference type="EMBL" id="SUMC01000017">
    <property type="protein sequence ID" value="TKA10027.1"/>
    <property type="molecule type" value="Genomic_DNA"/>
</dbReference>
<dbReference type="RefSeq" id="WP_136725108.1">
    <property type="nucleotide sequence ID" value="NZ_SUMC01000017.1"/>
</dbReference>
<gene>
    <name evidence="2" type="ORF">FCI23_19020</name>
</gene>
<name>A0A4U0SP01_9ACTN</name>
<evidence type="ECO:0008006" key="4">
    <source>
        <dbReference type="Google" id="ProtNLM"/>
    </source>
</evidence>
<sequence length="238" mass="23739">MRHLSTATKLLASAALPLALVACSSGSTSTKASASTGATSAAAKDPNAGLLTGTQLKKALAPATFFAAGFASDSSATRDTGDTYSEPSVAAVSKPDCTKLDGTSWIALTGIDGVSFAQGDYINKSTSAEIAQEIDVYRGTTAKKVIGAVVKLASACPSFTDSQTSSKVKVSEHSEAGLGDEAYTITLTDSSWQSGTTLTAARVGTAVVSVLSSSGSDNGAAAAKKLTGQIVSALKGKA</sequence>
<feature type="chain" id="PRO_5020945872" description="PknH-like extracellular domain-containing protein" evidence="1">
    <location>
        <begin position="35"/>
        <end position="238"/>
    </location>
</feature>
<dbReference type="Proteomes" id="UP000305778">
    <property type="component" value="Unassembled WGS sequence"/>
</dbReference>
<feature type="signal peptide" evidence="1">
    <location>
        <begin position="1"/>
        <end position="34"/>
    </location>
</feature>
<evidence type="ECO:0000313" key="2">
    <source>
        <dbReference type="EMBL" id="TKA10027.1"/>
    </source>
</evidence>
<dbReference type="PROSITE" id="PS51257">
    <property type="entry name" value="PROKAR_LIPOPROTEIN"/>
    <property type="match status" value="1"/>
</dbReference>
<organism evidence="2 3">
    <name type="scientific">Actinacidiphila oryziradicis</name>
    <dbReference type="NCBI Taxonomy" id="2571141"/>
    <lineage>
        <taxon>Bacteria</taxon>
        <taxon>Bacillati</taxon>
        <taxon>Actinomycetota</taxon>
        <taxon>Actinomycetes</taxon>
        <taxon>Kitasatosporales</taxon>
        <taxon>Streptomycetaceae</taxon>
        <taxon>Actinacidiphila</taxon>
    </lineage>
</organism>
<dbReference type="OrthoDB" id="3853694at2"/>
<protein>
    <recommendedName>
        <fullName evidence="4">PknH-like extracellular domain-containing protein</fullName>
    </recommendedName>
</protein>
<dbReference type="AlphaFoldDB" id="A0A4U0SP01"/>
<accession>A0A4U0SP01</accession>
<comment type="caution">
    <text evidence="2">The sequence shown here is derived from an EMBL/GenBank/DDBJ whole genome shotgun (WGS) entry which is preliminary data.</text>
</comment>